<keyword evidence="1 4" id="KW-0808">Transferase</keyword>
<dbReference type="InterPro" id="IPR050832">
    <property type="entry name" value="Bact_Acetyltransf"/>
</dbReference>
<gene>
    <name evidence="4" type="ORF">J2S23_000381</name>
</gene>
<feature type="domain" description="N-acetyltransferase" evidence="3">
    <location>
        <begin position="3"/>
        <end position="143"/>
    </location>
</feature>
<evidence type="ECO:0000313" key="4">
    <source>
        <dbReference type="EMBL" id="MDQ0221845.1"/>
    </source>
</evidence>
<dbReference type="CDD" id="cd04301">
    <property type="entry name" value="NAT_SF"/>
    <property type="match status" value="1"/>
</dbReference>
<dbReference type="EC" id="2.3.1.82" evidence="4"/>
<dbReference type="InterPro" id="IPR000182">
    <property type="entry name" value="GNAT_dom"/>
</dbReference>
<keyword evidence="2 4" id="KW-0012">Acyltransferase</keyword>
<name>A0ABT9YPC5_9STRE</name>
<dbReference type="GO" id="GO:0047663">
    <property type="term" value="F:aminoglycoside 6'-N-acetyltransferase activity"/>
    <property type="evidence" value="ECO:0007669"/>
    <property type="project" value="UniProtKB-EC"/>
</dbReference>
<dbReference type="SUPFAM" id="SSF55729">
    <property type="entry name" value="Acyl-CoA N-acyltransferases (Nat)"/>
    <property type="match status" value="1"/>
</dbReference>
<dbReference type="Pfam" id="PF00583">
    <property type="entry name" value="Acetyltransf_1"/>
    <property type="match status" value="1"/>
</dbReference>
<dbReference type="Proteomes" id="UP001223079">
    <property type="component" value="Unassembled WGS sequence"/>
</dbReference>
<reference evidence="4 5" key="1">
    <citation type="submission" date="2023-07" db="EMBL/GenBank/DDBJ databases">
        <title>Genomic Encyclopedia of Type Strains, Phase IV (KMG-IV): sequencing the most valuable type-strain genomes for metagenomic binning, comparative biology and taxonomic classification.</title>
        <authorList>
            <person name="Goeker M."/>
        </authorList>
    </citation>
    <scope>NUCLEOTIDE SEQUENCE [LARGE SCALE GENOMIC DNA]</scope>
    <source>
        <strain evidence="4 5">DSM 105143</strain>
    </source>
</reference>
<evidence type="ECO:0000313" key="5">
    <source>
        <dbReference type="Proteomes" id="UP001223079"/>
    </source>
</evidence>
<dbReference type="EMBL" id="JAUSTM010000003">
    <property type="protein sequence ID" value="MDQ0221845.1"/>
    <property type="molecule type" value="Genomic_DNA"/>
</dbReference>
<keyword evidence="5" id="KW-1185">Reference proteome</keyword>
<organism evidence="4 5">
    <name type="scientific">Streptococcus moroccensis</name>
    <dbReference type="NCBI Taxonomy" id="1451356"/>
    <lineage>
        <taxon>Bacteria</taxon>
        <taxon>Bacillati</taxon>
        <taxon>Bacillota</taxon>
        <taxon>Bacilli</taxon>
        <taxon>Lactobacillales</taxon>
        <taxon>Streptococcaceae</taxon>
        <taxon>Streptococcus</taxon>
    </lineage>
</organism>
<dbReference type="Gene3D" id="3.40.630.30">
    <property type="match status" value="1"/>
</dbReference>
<evidence type="ECO:0000256" key="1">
    <source>
        <dbReference type="ARBA" id="ARBA00022679"/>
    </source>
</evidence>
<proteinExistence type="predicted"/>
<accession>A0ABT9YPC5</accession>
<dbReference type="PANTHER" id="PTHR43877">
    <property type="entry name" value="AMINOALKYLPHOSPHONATE N-ACETYLTRANSFERASE-RELATED-RELATED"/>
    <property type="match status" value="1"/>
</dbReference>
<dbReference type="PROSITE" id="PS51186">
    <property type="entry name" value="GNAT"/>
    <property type="match status" value="1"/>
</dbReference>
<evidence type="ECO:0000256" key="2">
    <source>
        <dbReference type="ARBA" id="ARBA00023315"/>
    </source>
</evidence>
<protein>
    <submittedName>
        <fullName evidence="4">Aminoglycoside 6'-N-acetyltransferase I</fullName>
        <ecNumber evidence="4">2.3.1.82</ecNumber>
    </submittedName>
</protein>
<evidence type="ECO:0000259" key="3">
    <source>
        <dbReference type="PROSITE" id="PS51186"/>
    </source>
</evidence>
<comment type="caution">
    <text evidence="4">The sequence shown here is derived from an EMBL/GenBank/DDBJ whole genome shotgun (WGS) entry which is preliminary data.</text>
</comment>
<sequence>MMAAIRPVCNHDMSIWAELAAKVWQTSSSKLIERFQSGAFPYEFLYWENGRAVAFISLSIRQDYVEGATQKPVAYLEGIGVLEVSQRRGIAGELADFARIWAKDQGLTQLASNCDLSNTISQNVHQALGFQEVSRTVNYILDC</sequence>
<dbReference type="InterPro" id="IPR016181">
    <property type="entry name" value="Acyl_CoA_acyltransferase"/>
</dbReference>